<dbReference type="KEGG" id="psco:LY89DRAFT_470711"/>
<sequence>MSLWLCWRQSRPSNTWIYVTFSFPGLQLMLAQRDLCLASKSYYLLIEASMRNTIDLLLYDAWFFQSCKVPG</sequence>
<dbReference type="InParanoid" id="A0A194XIP4"/>
<dbReference type="AlphaFoldDB" id="A0A194XIP4"/>
<dbReference type="EMBL" id="KQ947410">
    <property type="protein sequence ID" value="KUJ20105.1"/>
    <property type="molecule type" value="Genomic_DNA"/>
</dbReference>
<keyword evidence="2" id="KW-1185">Reference proteome</keyword>
<protein>
    <submittedName>
        <fullName evidence="1">Uncharacterized protein</fullName>
    </submittedName>
</protein>
<name>A0A194XIP4_MOLSC</name>
<evidence type="ECO:0000313" key="2">
    <source>
        <dbReference type="Proteomes" id="UP000070700"/>
    </source>
</evidence>
<reference evidence="1 2" key="1">
    <citation type="submission" date="2015-10" db="EMBL/GenBank/DDBJ databases">
        <title>Full genome of DAOMC 229536 Phialocephala scopiformis, a fungal endophyte of spruce producing the potent anti-insectan compound rugulosin.</title>
        <authorList>
            <consortium name="DOE Joint Genome Institute"/>
            <person name="Walker A.K."/>
            <person name="Frasz S.L."/>
            <person name="Seifert K.A."/>
            <person name="Miller J.D."/>
            <person name="Mondo S.J."/>
            <person name="Labutti K."/>
            <person name="Lipzen A."/>
            <person name="Dockter R."/>
            <person name="Kennedy M."/>
            <person name="Grigoriev I.V."/>
            <person name="Spatafora J.W."/>
        </authorList>
    </citation>
    <scope>NUCLEOTIDE SEQUENCE [LARGE SCALE GENOMIC DNA]</scope>
    <source>
        <strain evidence="1 2">CBS 120377</strain>
    </source>
</reference>
<gene>
    <name evidence="1" type="ORF">LY89DRAFT_470711</name>
</gene>
<dbReference type="Proteomes" id="UP000070700">
    <property type="component" value="Unassembled WGS sequence"/>
</dbReference>
<proteinExistence type="predicted"/>
<organism evidence="1 2">
    <name type="scientific">Mollisia scopiformis</name>
    <name type="common">Conifer needle endophyte fungus</name>
    <name type="synonym">Phialocephala scopiformis</name>
    <dbReference type="NCBI Taxonomy" id="149040"/>
    <lineage>
        <taxon>Eukaryota</taxon>
        <taxon>Fungi</taxon>
        <taxon>Dikarya</taxon>
        <taxon>Ascomycota</taxon>
        <taxon>Pezizomycotina</taxon>
        <taxon>Leotiomycetes</taxon>
        <taxon>Helotiales</taxon>
        <taxon>Mollisiaceae</taxon>
        <taxon>Mollisia</taxon>
    </lineage>
</organism>
<dbReference type="RefSeq" id="XP_018074460.1">
    <property type="nucleotide sequence ID" value="XM_018207763.1"/>
</dbReference>
<accession>A0A194XIP4</accession>
<evidence type="ECO:0000313" key="1">
    <source>
        <dbReference type="EMBL" id="KUJ20105.1"/>
    </source>
</evidence>
<dbReference type="GeneID" id="28817489"/>